<evidence type="ECO:0000259" key="6">
    <source>
        <dbReference type="PROSITE" id="PS50110"/>
    </source>
</evidence>
<accession>A0A480BAH0</accession>
<dbReference type="InterPro" id="IPR011006">
    <property type="entry name" value="CheY-like_superfamily"/>
</dbReference>
<organism evidence="7 8">
    <name type="scientific">Veillonella tobetsuensis</name>
    <dbReference type="NCBI Taxonomy" id="1110546"/>
    <lineage>
        <taxon>Bacteria</taxon>
        <taxon>Bacillati</taxon>
        <taxon>Bacillota</taxon>
        <taxon>Negativicutes</taxon>
        <taxon>Veillonellales</taxon>
        <taxon>Veillonellaceae</taxon>
        <taxon>Veillonella</taxon>
    </lineage>
</organism>
<dbReference type="InterPro" id="IPR001789">
    <property type="entry name" value="Sig_transdc_resp-reg_receiver"/>
</dbReference>
<keyword evidence="1" id="KW-0805">Transcription regulation</keyword>
<dbReference type="AlphaFoldDB" id="A0A480BAH0"/>
<proteinExistence type="predicted"/>
<name>A0A480BAH0_9FIRM</name>
<evidence type="ECO:0000256" key="3">
    <source>
        <dbReference type="ARBA" id="ARBA00023163"/>
    </source>
</evidence>
<keyword evidence="2 7" id="KW-0238">DNA-binding</keyword>
<feature type="modified residue" description="4-aspartylphosphate" evidence="4">
    <location>
        <position position="55"/>
    </location>
</feature>
<keyword evidence="8" id="KW-1185">Reference proteome</keyword>
<dbReference type="RefSeq" id="WP_137661955.1">
    <property type="nucleotide sequence ID" value="NZ_BJCR01000028.1"/>
</dbReference>
<gene>
    <name evidence="7" type="ORF">PAGU1579_09960</name>
</gene>
<keyword evidence="4" id="KW-0597">Phosphoprotein</keyword>
<keyword evidence="3" id="KW-0804">Transcription</keyword>
<protein>
    <submittedName>
        <fullName evidence="7">DNA-binding response regulator</fullName>
    </submittedName>
</protein>
<dbReference type="SUPFAM" id="SSF52172">
    <property type="entry name" value="CheY-like"/>
    <property type="match status" value="1"/>
</dbReference>
<evidence type="ECO:0000313" key="7">
    <source>
        <dbReference type="EMBL" id="GCL69227.1"/>
    </source>
</evidence>
<dbReference type="SUPFAM" id="SSF46689">
    <property type="entry name" value="Homeodomain-like"/>
    <property type="match status" value="2"/>
</dbReference>
<dbReference type="GO" id="GO:0000160">
    <property type="term" value="P:phosphorelay signal transduction system"/>
    <property type="evidence" value="ECO:0007669"/>
    <property type="project" value="InterPro"/>
</dbReference>
<feature type="domain" description="HTH araC/xylS-type" evidence="5">
    <location>
        <begin position="235"/>
        <end position="333"/>
    </location>
</feature>
<sequence>MVKILLVDTDQLHMRALRKRIAMHMEADVVCISTYKEVVDLGKHAEFSVAYVAMDVCNQKASDIIRYLYYTYPQCQVVMMVNKHIESIATLTMKYEGIGYLYKPFSWDDFTKWIPQSEKEIKNVVCDEASEYLDSVYNAFFKGDFLLTIEKMYQLCQHKCENCDKNALIDMLYSLIDELQTNLVDYSDCVRSSFHRQQPLTYFTTRYPEGLNVWIFKTVDFLFMEIYKGKQDILYTILCYIHDHIQEDISLKDIVVACNVSQGYVSRIFKHKLNMTIMQYIHKKKINLAKEYILGTEKSGTHIANILGYSDVSYFCKIFKKHEHRTISQYRDQLING</sequence>
<evidence type="ECO:0000256" key="4">
    <source>
        <dbReference type="PROSITE-ProRule" id="PRU00169"/>
    </source>
</evidence>
<dbReference type="GO" id="GO:0003700">
    <property type="term" value="F:DNA-binding transcription factor activity"/>
    <property type="evidence" value="ECO:0007669"/>
    <property type="project" value="InterPro"/>
</dbReference>
<dbReference type="PANTHER" id="PTHR43280">
    <property type="entry name" value="ARAC-FAMILY TRANSCRIPTIONAL REGULATOR"/>
    <property type="match status" value="1"/>
</dbReference>
<dbReference type="InterPro" id="IPR009057">
    <property type="entry name" value="Homeodomain-like_sf"/>
</dbReference>
<dbReference type="InterPro" id="IPR018060">
    <property type="entry name" value="HTH_AraC"/>
</dbReference>
<dbReference type="Gene3D" id="1.10.10.60">
    <property type="entry name" value="Homeodomain-like"/>
    <property type="match status" value="2"/>
</dbReference>
<evidence type="ECO:0000256" key="1">
    <source>
        <dbReference type="ARBA" id="ARBA00023015"/>
    </source>
</evidence>
<dbReference type="PROSITE" id="PS50110">
    <property type="entry name" value="RESPONSE_REGULATORY"/>
    <property type="match status" value="1"/>
</dbReference>
<dbReference type="Gene3D" id="3.40.50.2300">
    <property type="match status" value="1"/>
</dbReference>
<comment type="caution">
    <text evidence="7">The sequence shown here is derived from an EMBL/GenBank/DDBJ whole genome shotgun (WGS) entry which is preliminary data.</text>
</comment>
<evidence type="ECO:0000259" key="5">
    <source>
        <dbReference type="PROSITE" id="PS01124"/>
    </source>
</evidence>
<dbReference type="Proteomes" id="UP000303581">
    <property type="component" value="Unassembled WGS sequence"/>
</dbReference>
<dbReference type="Pfam" id="PF12833">
    <property type="entry name" value="HTH_18"/>
    <property type="match status" value="1"/>
</dbReference>
<dbReference type="SMART" id="SM00342">
    <property type="entry name" value="HTH_ARAC"/>
    <property type="match status" value="1"/>
</dbReference>
<evidence type="ECO:0000313" key="8">
    <source>
        <dbReference type="Proteomes" id="UP000303581"/>
    </source>
</evidence>
<dbReference type="EMBL" id="BJCR01000028">
    <property type="protein sequence ID" value="GCL69227.1"/>
    <property type="molecule type" value="Genomic_DNA"/>
</dbReference>
<dbReference type="PANTHER" id="PTHR43280:SF2">
    <property type="entry name" value="HTH-TYPE TRANSCRIPTIONAL REGULATOR EXSA"/>
    <property type="match status" value="1"/>
</dbReference>
<dbReference type="PROSITE" id="PS01124">
    <property type="entry name" value="HTH_ARAC_FAMILY_2"/>
    <property type="match status" value="1"/>
</dbReference>
<evidence type="ECO:0000256" key="2">
    <source>
        <dbReference type="ARBA" id="ARBA00023125"/>
    </source>
</evidence>
<dbReference type="GO" id="GO:0043565">
    <property type="term" value="F:sequence-specific DNA binding"/>
    <property type="evidence" value="ECO:0007669"/>
    <property type="project" value="InterPro"/>
</dbReference>
<feature type="domain" description="Response regulatory" evidence="6">
    <location>
        <begin position="3"/>
        <end position="118"/>
    </location>
</feature>
<reference evidence="7 8" key="1">
    <citation type="submission" date="2019-03" db="EMBL/GenBank/DDBJ databases">
        <title>Draft genome sequences of two Veillonella tobetsuensis clinical isolates from intraoperative bronchial fluids of elderly patients with pulmonary carcinoma.</title>
        <authorList>
            <person name="Akiyama T."/>
        </authorList>
    </citation>
    <scope>NUCLEOTIDE SEQUENCE [LARGE SCALE GENOMIC DNA]</scope>
    <source>
        <strain evidence="7 8">PAGU 1579</strain>
    </source>
</reference>